<evidence type="ECO:0000313" key="6">
    <source>
        <dbReference type="EMBL" id="CAI0464619.1"/>
    </source>
</evidence>
<dbReference type="EMBL" id="CAMGYJ010000008">
    <property type="protein sequence ID" value="CAI0464619.1"/>
    <property type="molecule type" value="Genomic_DNA"/>
</dbReference>
<dbReference type="GO" id="GO:0051301">
    <property type="term" value="P:cell division"/>
    <property type="evidence" value="ECO:0007669"/>
    <property type="project" value="UniProtKB-KW"/>
</dbReference>
<dbReference type="Gene3D" id="1.10.472.10">
    <property type="entry name" value="Cyclin-like"/>
    <property type="match status" value="2"/>
</dbReference>
<dbReference type="InterPro" id="IPR006671">
    <property type="entry name" value="Cyclin_N"/>
</dbReference>
<evidence type="ECO:0000259" key="5">
    <source>
        <dbReference type="Pfam" id="PF00134"/>
    </source>
</evidence>
<gene>
    <name evidence="6" type="ORF">LITE_LOCUS36258</name>
</gene>
<evidence type="ECO:0000256" key="4">
    <source>
        <dbReference type="ARBA" id="ARBA00032263"/>
    </source>
</evidence>
<dbReference type="AlphaFoldDB" id="A0AAV0P113"/>
<dbReference type="SUPFAM" id="SSF47954">
    <property type="entry name" value="Cyclin-like"/>
    <property type="match status" value="1"/>
</dbReference>
<comment type="subunit">
    <text evidence="1">Interacts with the CDC2 protein kinase to form a serine/threonine kinase holoenzyme complex also known as maturation promoting factor (MPF). The cyclin subunit imparts substrate specificity to the complex.</text>
</comment>
<keyword evidence="7" id="KW-1185">Reference proteome</keyword>
<keyword evidence="2" id="KW-0132">Cell division</keyword>
<sequence length="330" mass="36670">MADDLLCHEDIFLAASTPSQGGAAAAEPPSGGDGDVLTEVRSKYEIGGDGDEEFVRFLVEKETAHGYGVGQSVDFDVWVSGVRTEAIDWFFNTRASLGLRWKTAHLSVTHFDRFLSKFVIEPHRIWVARLLQLACLSLAAKMEETDSPSLSLPSYQVQGWSFGYEAIARMEFQVLTKLGFRLNTPSPFDYIPCFLIKAVEVCPPMETVSRITKLILALTRVVNLRNHRPSSIAIAAIMAALDQNMEADPLMGRLNTFAYAHLLDIGNVVECYDLMKNLDREDRAEIPVVSPDVSPARFDGSSSSAADYLGNVKRRRLDFDRPPDRPPDLL</sequence>
<dbReference type="Pfam" id="PF00134">
    <property type="entry name" value="Cyclin_N"/>
    <property type="match status" value="1"/>
</dbReference>
<comment type="caution">
    <text evidence="6">The sequence shown here is derived from an EMBL/GenBank/DDBJ whole genome shotgun (WGS) entry which is preliminary data.</text>
</comment>
<organism evidence="6 7">
    <name type="scientific">Linum tenue</name>
    <dbReference type="NCBI Taxonomy" id="586396"/>
    <lineage>
        <taxon>Eukaryota</taxon>
        <taxon>Viridiplantae</taxon>
        <taxon>Streptophyta</taxon>
        <taxon>Embryophyta</taxon>
        <taxon>Tracheophyta</taxon>
        <taxon>Spermatophyta</taxon>
        <taxon>Magnoliopsida</taxon>
        <taxon>eudicotyledons</taxon>
        <taxon>Gunneridae</taxon>
        <taxon>Pentapetalae</taxon>
        <taxon>rosids</taxon>
        <taxon>fabids</taxon>
        <taxon>Malpighiales</taxon>
        <taxon>Linaceae</taxon>
        <taxon>Linum</taxon>
    </lineage>
</organism>
<evidence type="ECO:0000256" key="2">
    <source>
        <dbReference type="ARBA" id="ARBA00022618"/>
    </source>
</evidence>
<evidence type="ECO:0000256" key="1">
    <source>
        <dbReference type="ARBA" id="ARBA00011177"/>
    </source>
</evidence>
<feature type="domain" description="Cyclin N-terminal" evidence="5">
    <location>
        <begin position="82"/>
        <end position="183"/>
    </location>
</feature>
<protein>
    <recommendedName>
        <fullName evidence="4">B-like cyclin</fullName>
    </recommendedName>
</protein>
<name>A0AAV0P113_9ROSI</name>
<evidence type="ECO:0000313" key="7">
    <source>
        <dbReference type="Proteomes" id="UP001154282"/>
    </source>
</evidence>
<accession>A0AAV0P113</accession>
<keyword evidence="3" id="KW-0131">Cell cycle</keyword>
<dbReference type="InterPro" id="IPR036915">
    <property type="entry name" value="Cyclin-like_sf"/>
</dbReference>
<dbReference type="Proteomes" id="UP001154282">
    <property type="component" value="Unassembled WGS sequence"/>
</dbReference>
<dbReference type="InterPro" id="IPR039361">
    <property type="entry name" value="Cyclin"/>
</dbReference>
<proteinExistence type="predicted"/>
<dbReference type="PANTHER" id="PTHR10177">
    <property type="entry name" value="CYCLINS"/>
    <property type="match status" value="1"/>
</dbReference>
<evidence type="ECO:0000256" key="3">
    <source>
        <dbReference type="ARBA" id="ARBA00023306"/>
    </source>
</evidence>
<reference evidence="6" key="1">
    <citation type="submission" date="2022-08" db="EMBL/GenBank/DDBJ databases">
        <authorList>
            <person name="Gutierrez-Valencia J."/>
        </authorList>
    </citation>
    <scope>NUCLEOTIDE SEQUENCE</scope>
</reference>